<reference evidence="3 4" key="1">
    <citation type="submission" date="2020-04" db="EMBL/GenBank/DDBJ databases">
        <authorList>
            <person name="De Canck E."/>
        </authorList>
    </citation>
    <scope>NUCLEOTIDE SEQUENCE [LARGE SCALE GENOMIC DNA]</scope>
    <source>
        <strain evidence="3 4">LMG 29542</strain>
    </source>
</reference>
<dbReference type="EMBL" id="CADIKH010000004">
    <property type="protein sequence ID" value="CAB3749937.1"/>
    <property type="molecule type" value="Genomic_DNA"/>
</dbReference>
<dbReference type="AlphaFoldDB" id="A0A6J5D979"/>
<evidence type="ECO:0000313" key="4">
    <source>
        <dbReference type="Proteomes" id="UP000494363"/>
    </source>
</evidence>
<proteinExistence type="predicted"/>
<gene>
    <name evidence="3" type="ORF">LMG29542_01148</name>
</gene>
<name>A0A6J5D979_9BURK</name>
<evidence type="ECO:0000313" key="3">
    <source>
        <dbReference type="EMBL" id="CAB3749937.1"/>
    </source>
</evidence>
<feature type="domain" description="TadE-like" evidence="2">
    <location>
        <begin position="31"/>
        <end position="73"/>
    </location>
</feature>
<organism evidence="3 4">
    <name type="scientific">Paraburkholderia humisilvae</name>
    <dbReference type="NCBI Taxonomy" id="627669"/>
    <lineage>
        <taxon>Bacteria</taxon>
        <taxon>Pseudomonadati</taxon>
        <taxon>Pseudomonadota</taxon>
        <taxon>Betaproteobacteria</taxon>
        <taxon>Burkholderiales</taxon>
        <taxon>Burkholderiaceae</taxon>
        <taxon>Paraburkholderia</taxon>
    </lineage>
</organism>
<dbReference type="RefSeq" id="WP_343052857.1">
    <property type="nucleotide sequence ID" value="NZ_CADIKH010000004.1"/>
</dbReference>
<dbReference type="Pfam" id="PF07811">
    <property type="entry name" value="TadE"/>
    <property type="match status" value="1"/>
</dbReference>
<keyword evidence="4" id="KW-1185">Reference proteome</keyword>
<evidence type="ECO:0000256" key="1">
    <source>
        <dbReference type="SAM" id="MobiDB-lite"/>
    </source>
</evidence>
<protein>
    <recommendedName>
        <fullName evidence="2">TadE-like domain-containing protein</fullName>
    </recommendedName>
</protein>
<evidence type="ECO:0000259" key="2">
    <source>
        <dbReference type="Pfam" id="PF07811"/>
    </source>
</evidence>
<dbReference type="Proteomes" id="UP000494363">
    <property type="component" value="Unassembled WGS sequence"/>
</dbReference>
<feature type="region of interest" description="Disordered" evidence="1">
    <location>
        <begin position="1"/>
        <end position="25"/>
    </location>
</feature>
<sequence>MNMRSPMRSTRAMHRKPGTQRTAVARRRQRGAAAVEFALIAPLLLLLVFVGMDLCVSLWVNLTMQYAVREGARYAVTGQSNLDPDASDQQRYLAVIQEIKNSSMGLYNMVSPSYTITINGQSSNYATQGSYSSSMFGNPGDIIVLQLNCSWPLLTPLARPFFPNGLYTFSVAATMRNEGFSGG</sequence>
<dbReference type="InterPro" id="IPR012495">
    <property type="entry name" value="TadE-like_dom"/>
</dbReference>
<accession>A0A6J5D979</accession>
<feature type="compositionally biased region" description="Basic residues" evidence="1">
    <location>
        <begin position="11"/>
        <end position="25"/>
    </location>
</feature>